<feature type="domain" description="NmrA-like" evidence="1">
    <location>
        <begin position="13"/>
        <end position="265"/>
    </location>
</feature>
<dbReference type="HOGENOM" id="CLU_007383_10_5_1"/>
<dbReference type="Gene3D" id="3.90.25.10">
    <property type="entry name" value="UDP-galactose 4-epimerase, domain 1"/>
    <property type="match status" value="1"/>
</dbReference>
<dbReference type="OMA" id="EIMTNHI"/>
<gene>
    <name evidence="2" type="ORF">SAPIO_CDS0608</name>
</gene>
<proteinExistence type="predicted"/>
<dbReference type="SUPFAM" id="SSF51735">
    <property type="entry name" value="NAD(P)-binding Rossmann-fold domains"/>
    <property type="match status" value="1"/>
</dbReference>
<dbReference type="VEuPathDB" id="FungiDB:SAPIO_CDS0608"/>
<comment type="caution">
    <text evidence="2">The sequence shown here is derived from an EMBL/GenBank/DDBJ whole genome shotgun (WGS) entry which is preliminary data.</text>
</comment>
<dbReference type="GeneID" id="27718760"/>
<dbReference type="AlphaFoldDB" id="A0A084GG51"/>
<keyword evidence="3" id="KW-1185">Reference proteome</keyword>
<dbReference type="EMBL" id="JOWA01000033">
    <property type="protein sequence ID" value="KEZ46313.1"/>
    <property type="molecule type" value="Genomic_DNA"/>
</dbReference>
<reference evidence="2 3" key="1">
    <citation type="journal article" date="2014" name="Genome Announc.">
        <title>Draft genome sequence of the pathogenic fungus Scedosporium apiospermum.</title>
        <authorList>
            <person name="Vandeputte P."/>
            <person name="Ghamrawi S."/>
            <person name="Rechenmann M."/>
            <person name="Iltis A."/>
            <person name="Giraud S."/>
            <person name="Fleury M."/>
            <person name="Thornton C."/>
            <person name="Delhaes L."/>
            <person name="Meyer W."/>
            <person name="Papon N."/>
            <person name="Bouchara J.P."/>
        </authorList>
    </citation>
    <scope>NUCLEOTIDE SEQUENCE [LARGE SCALE GENOMIC DNA]</scope>
    <source>
        <strain evidence="2 3">IHEM 14462</strain>
    </source>
</reference>
<dbReference type="KEGG" id="sapo:SAPIO_CDS0608"/>
<dbReference type="InterPro" id="IPR036291">
    <property type="entry name" value="NAD(P)-bd_dom_sf"/>
</dbReference>
<protein>
    <recommendedName>
        <fullName evidence="1">NmrA-like domain-containing protein</fullName>
    </recommendedName>
</protein>
<sequence length="300" mass="33057">MQITVAPASAQTLRAAVEKLLNDETRPTVIGIYRNLNKVPAEFKSHPNFKAVQADLSDAGSLDFTGSDAVLALTPPKYDGSDFIAETKKAATNVRNAIERSGTVRRLVYISSMGAQHAEGVGEVRTNHESEEIFRSAAPEVVFIRNGYFMENWASALETIRADPPFFYSTITPIDYKLPMISARDIGRTAATELLATGSPLKANPYIFNLHGPKSYSTLDVQRAFEEVTGKKIEVKLIEKDQLTSFYTNILPPNIVGAFVEMTLSFLPGGIQEEEMNSSENMRRGQDTLVDAFKALLQKS</sequence>
<dbReference type="OrthoDB" id="419598at2759"/>
<dbReference type="Gene3D" id="3.40.50.720">
    <property type="entry name" value="NAD(P)-binding Rossmann-like Domain"/>
    <property type="match status" value="1"/>
</dbReference>
<evidence type="ECO:0000259" key="1">
    <source>
        <dbReference type="Pfam" id="PF05368"/>
    </source>
</evidence>
<organism evidence="2 3">
    <name type="scientific">Pseudallescheria apiosperma</name>
    <name type="common">Scedosporium apiospermum</name>
    <dbReference type="NCBI Taxonomy" id="563466"/>
    <lineage>
        <taxon>Eukaryota</taxon>
        <taxon>Fungi</taxon>
        <taxon>Dikarya</taxon>
        <taxon>Ascomycota</taxon>
        <taxon>Pezizomycotina</taxon>
        <taxon>Sordariomycetes</taxon>
        <taxon>Hypocreomycetidae</taxon>
        <taxon>Microascales</taxon>
        <taxon>Microascaceae</taxon>
        <taxon>Scedosporium</taxon>
    </lineage>
</organism>
<dbReference type="PANTHER" id="PTHR43162:SF1">
    <property type="entry name" value="PRESTALK A DIFFERENTIATION PROTEIN A"/>
    <property type="match status" value="1"/>
</dbReference>
<dbReference type="Proteomes" id="UP000028545">
    <property type="component" value="Unassembled WGS sequence"/>
</dbReference>
<evidence type="ECO:0000313" key="2">
    <source>
        <dbReference type="EMBL" id="KEZ46313.1"/>
    </source>
</evidence>
<evidence type="ECO:0000313" key="3">
    <source>
        <dbReference type="Proteomes" id="UP000028545"/>
    </source>
</evidence>
<dbReference type="InterPro" id="IPR051604">
    <property type="entry name" value="Ergot_Alk_Oxidoreductase"/>
</dbReference>
<dbReference type="PANTHER" id="PTHR43162">
    <property type="match status" value="1"/>
</dbReference>
<name>A0A084GG51_PSEDA</name>
<accession>A0A084GG51</accession>
<dbReference type="InterPro" id="IPR008030">
    <property type="entry name" value="NmrA-like"/>
</dbReference>
<dbReference type="Pfam" id="PF05368">
    <property type="entry name" value="NmrA"/>
    <property type="match status" value="1"/>
</dbReference>
<dbReference type="RefSeq" id="XP_016646112.1">
    <property type="nucleotide sequence ID" value="XM_016783346.1"/>
</dbReference>